<protein>
    <submittedName>
        <fullName evidence="2">Uncharacterized protein</fullName>
    </submittedName>
</protein>
<sequence>MSSAAPAPAAEASRLLRRGPEGERDGRVNDKADVLGRLVRKEGRRPELREAPAPDQGNPR</sequence>
<name>A0ABP6E3L7_9ACTN</name>
<feature type="compositionally biased region" description="Low complexity" evidence="1">
    <location>
        <begin position="1"/>
        <end position="13"/>
    </location>
</feature>
<evidence type="ECO:0000256" key="1">
    <source>
        <dbReference type="SAM" id="MobiDB-lite"/>
    </source>
</evidence>
<keyword evidence="3" id="KW-1185">Reference proteome</keyword>
<feature type="region of interest" description="Disordered" evidence="1">
    <location>
        <begin position="1"/>
        <end position="60"/>
    </location>
</feature>
<proteinExistence type="predicted"/>
<evidence type="ECO:0000313" key="3">
    <source>
        <dbReference type="Proteomes" id="UP001500151"/>
    </source>
</evidence>
<accession>A0ABP6E3L7</accession>
<dbReference type="Proteomes" id="UP001500151">
    <property type="component" value="Unassembled WGS sequence"/>
</dbReference>
<dbReference type="EMBL" id="BAAASJ010000112">
    <property type="protein sequence ID" value="GAA2655804.1"/>
    <property type="molecule type" value="Genomic_DNA"/>
</dbReference>
<feature type="compositionally biased region" description="Basic and acidic residues" evidence="1">
    <location>
        <begin position="18"/>
        <end position="52"/>
    </location>
</feature>
<gene>
    <name evidence="2" type="ORF">GCM10010307_68800</name>
</gene>
<reference evidence="3" key="1">
    <citation type="journal article" date="2019" name="Int. J. Syst. Evol. Microbiol.">
        <title>The Global Catalogue of Microorganisms (GCM) 10K type strain sequencing project: providing services to taxonomists for standard genome sequencing and annotation.</title>
        <authorList>
            <consortium name="The Broad Institute Genomics Platform"/>
            <consortium name="The Broad Institute Genome Sequencing Center for Infectious Disease"/>
            <person name="Wu L."/>
            <person name="Ma J."/>
        </authorList>
    </citation>
    <scope>NUCLEOTIDE SEQUENCE [LARGE SCALE GENOMIC DNA]</scope>
    <source>
        <strain evidence="3">JCM 4524</strain>
    </source>
</reference>
<organism evidence="2 3">
    <name type="scientific">Streptomyces vastus</name>
    <dbReference type="NCBI Taxonomy" id="285451"/>
    <lineage>
        <taxon>Bacteria</taxon>
        <taxon>Bacillati</taxon>
        <taxon>Actinomycetota</taxon>
        <taxon>Actinomycetes</taxon>
        <taxon>Kitasatosporales</taxon>
        <taxon>Streptomycetaceae</taxon>
        <taxon>Streptomyces</taxon>
    </lineage>
</organism>
<comment type="caution">
    <text evidence="2">The sequence shown here is derived from an EMBL/GenBank/DDBJ whole genome shotgun (WGS) entry which is preliminary data.</text>
</comment>
<evidence type="ECO:0000313" key="2">
    <source>
        <dbReference type="EMBL" id="GAA2655804.1"/>
    </source>
</evidence>